<evidence type="ECO:0000256" key="2">
    <source>
        <dbReference type="ARBA" id="ARBA00022643"/>
    </source>
</evidence>
<organism evidence="8 9">
    <name type="scientific">Nocardiopsis coralli</name>
    <dbReference type="NCBI Taxonomy" id="2772213"/>
    <lineage>
        <taxon>Bacteria</taxon>
        <taxon>Bacillati</taxon>
        <taxon>Actinomycetota</taxon>
        <taxon>Actinomycetes</taxon>
        <taxon>Streptosporangiales</taxon>
        <taxon>Nocardiopsidaceae</taxon>
        <taxon>Nocardiopsis</taxon>
    </lineage>
</organism>
<dbReference type="Proteomes" id="UP000806528">
    <property type="component" value="Unassembled WGS sequence"/>
</dbReference>
<keyword evidence="4" id="KW-0503">Monooxygenase</keyword>
<comment type="similarity">
    <text evidence="5">Belongs to the NtaA/SnaA/DszA monooxygenase family.</text>
</comment>
<dbReference type="InterPro" id="IPR011251">
    <property type="entry name" value="Luciferase-like_dom"/>
</dbReference>
<dbReference type="NCBIfam" id="TIGR03860">
    <property type="entry name" value="FMN_nitrolo"/>
    <property type="match status" value="1"/>
</dbReference>
<feature type="compositionally biased region" description="Basic and acidic residues" evidence="6">
    <location>
        <begin position="443"/>
        <end position="461"/>
    </location>
</feature>
<sequence length="461" mass="51447">MNDRRMRLFAFDFQGPAHLSAGLWRHDDDRGARYTDLKYWTEYARLLEEGRFDGLFLADNVGYHDVYEQSAAHALRDAAQLPSNDPSMVVSAMASATTHLGFGITASTSYEHPYALARRFSTLDHLTDGRVGWNLVTSYADSAARNLGTGRQVPHDERYAMAAEYLEVCYKLWEYSWQEDAVVLDRANGVYADPDRVRDIAHHGTYFDVPGFFLCEPSPQRTPVIFQAGGSSKGRALAAAGAEAVFANATSKPALKRQVDDLRAQAAEAGRDPESVRVLQMLNVVCAPTDEQAHRRHEEYRRTVSYAGAMARYSGWTGLDMSQFDPDVPLRHVKTDAGQTMVDLFAKMDPDRDWTPRDIAEYIGVGGTGPTLVGSPSTVADELESWMRETGIDGFNIGHAVKYQDIADFIELVVPELQRRGSVWQDYDGSTLREKLYGPGVTRLRDDHPGSAHRDRQLQTA</sequence>
<keyword evidence="1" id="KW-0285">Flavoprotein</keyword>
<feature type="region of interest" description="Disordered" evidence="6">
    <location>
        <begin position="440"/>
        <end position="461"/>
    </location>
</feature>
<dbReference type="Gene3D" id="3.20.20.30">
    <property type="entry name" value="Luciferase-like domain"/>
    <property type="match status" value="1"/>
</dbReference>
<comment type="caution">
    <text evidence="8">The sequence shown here is derived from an EMBL/GenBank/DDBJ whole genome shotgun (WGS) entry which is preliminary data.</text>
</comment>
<dbReference type="InterPro" id="IPR016215">
    <property type="entry name" value="NTA_MOA"/>
</dbReference>
<evidence type="ECO:0000313" key="9">
    <source>
        <dbReference type="Proteomes" id="UP000806528"/>
    </source>
</evidence>
<keyword evidence="3" id="KW-0560">Oxidoreductase</keyword>
<evidence type="ECO:0000313" key="8">
    <source>
        <dbReference type="EMBL" id="MBE2998680.1"/>
    </source>
</evidence>
<dbReference type="InterPro" id="IPR036661">
    <property type="entry name" value="Luciferase-like_sf"/>
</dbReference>
<dbReference type="RefSeq" id="WP_193121326.1">
    <property type="nucleotide sequence ID" value="NZ_JADBGI010000006.1"/>
</dbReference>
<dbReference type="InterPro" id="IPR051260">
    <property type="entry name" value="Diverse_substr_monoxygenases"/>
</dbReference>
<proteinExistence type="inferred from homology"/>
<evidence type="ECO:0000256" key="1">
    <source>
        <dbReference type="ARBA" id="ARBA00022630"/>
    </source>
</evidence>
<keyword evidence="9" id="KW-1185">Reference proteome</keyword>
<dbReference type="PANTHER" id="PTHR30011">
    <property type="entry name" value="ALKANESULFONATE MONOOXYGENASE-RELATED"/>
    <property type="match status" value="1"/>
</dbReference>
<accession>A0ABR9P4E1</accession>
<dbReference type="PIRSF" id="PIRSF000337">
    <property type="entry name" value="NTA_MOA"/>
    <property type="match status" value="1"/>
</dbReference>
<evidence type="ECO:0000256" key="6">
    <source>
        <dbReference type="SAM" id="MobiDB-lite"/>
    </source>
</evidence>
<evidence type="ECO:0000259" key="7">
    <source>
        <dbReference type="Pfam" id="PF00296"/>
    </source>
</evidence>
<protein>
    <submittedName>
        <fullName evidence="8">LLM class flavin-dependent oxidoreductase</fullName>
    </submittedName>
</protein>
<gene>
    <name evidence="8" type="ORF">IDM40_08180</name>
</gene>
<evidence type="ECO:0000256" key="4">
    <source>
        <dbReference type="ARBA" id="ARBA00023033"/>
    </source>
</evidence>
<evidence type="ECO:0000256" key="5">
    <source>
        <dbReference type="ARBA" id="ARBA00033748"/>
    </source>
</evidence>
<reference evidence="8 9" key="1">
    <citation type="submission" date="2020-09" db="EMBL/GenBank/DDBJ databases">
        <title>Diversity and distribution of actinomycetes associated with coral in the coast of Hainan.</title>
        <authorList>
            <person name="Li F."/>
        </authorList>
    </citation>
    <scope>NUCLEOTIDE SEQUENCE [LARGE SCALE GENOMIC DNA]</scope>
    <source>
        <strain evidence="8 9">HNM0947</strain>
    </source>
</reference>
<feature type="domain" description="Luciferase-like" evidence="7">
    <location>
        <begin position="24"/>
        <end position="393"/>
    </location>
</feature>
<dbReference type="EMBL" id="JADBGI010000006">
    <property type="protein sequence ID" value="MBE2998680.1"/>
    <property type="molecule type" value="Genomic_DNA"/>
</dbReference>
<dbReference type="SUPFAM" id="SSF51679">
    <property type="entry name" value="Bacterial luciferase-like"/>
    <property type="match status" value="1"/>
</dbReference>
<name>A0ABR9P4E1_9ACTN</name>
<keyword evidence="2" id="KW-0288">FMN</keyword>
<dbReference type="Pfam" id="PF00296">
    <property type="entry name" value="Bac_luciferase"/>
    <property type="match status" value="1"/>
</dbReference>
<evidence type="ECO:0000256" key="3">
    <source>
        <dbReference type="ARBA" id="ARBA00023002"/>
    </source>
</evidence>
<dbReference type="PANTHER" id="PTHR30011:SF16">
    <property type="entry name" value="C2H2 FINGER DOMAIN TRANSCRIPTION FACTOR (EUROFUNG)-RELATED"/>
    <property type="match status" value="1"/>
</dbReference>